<dbReference type="SUPFAM" id="SSF51395">
    <property type="entry name" value="FMN-linked oxidoreductases"/>
    <property type="match status" value="1"/>
</dbReference>
<feature type="non-terminal residue" evidence="2">
    <location>
        <position position="1"/>
    </location>
</feature>
<reference evidence="2" key="1">
    <citation type="submission" date="2020-05" db="EMBL/GenBank/DDBJ databases">
        <title>Sulfur intermediates as new biogeochemical hubs in an aquatic model microbial ecosystem.</title>
        <authorList>
            <person name="Vigneron A."/>
        </authorList>
    </citation>
    <scope>NUCLEOTIDE SEQUENCE</scope>
    <source>
        <strain evidence="2">Bin.250</strain>
    </source>
</reference>
<gene>
    <name evidence="2" type="ORF">HQ497_04545</name>
</gene>
<name>A0A972VYC9_9GAMM</name>
<organism evidence="2 3">
    <name type="scientific">SAR86 cluster bacterium</name>
    <dbReference type="NCBI Taxonomy" id="2030880"/>
    <lineage>
        <taxon>Bacteria</taxon>
        <taxon>Pseudomonadati</taxon>
        <taxon>Pseudomonadota</taxon>
        <taxon>Gammaproteobacteria</taxon>
        <taxon>SAR86 cluster</taxon>
    </lineage>
</organism>
<dbReference type="PANTHER" id="PTHR45846">
    <property type="entry name" value="TRNA-DIHYDROURIDINE(47) SYNTHASE [NAD(P)(+)]-LIKE"/>
    <property type="match status" value="1"/>
</dbReference>
<dbReference type="InterPro" id="IPR024036">
    <property type="entry name" value="tRNA-dHydroUridine_Synthase_C"/>
</dbReference>
<dbReference type="Gene3D" id="1.10.1200.80">
    <property type="entry name" value="Putative flavin oxidoreducatase, domain 2"/>
    <property type="match status" value="1"/>
</dbReference>
<dbReference type="InterPro" id="IPR013785">
    <property type="entry name" value="Aldolase_TIM"/>
</dbReference>
<dbReference type="GO" id="GO:0003723">
    <property type="term" value="F:RNA binding"/>
    <property type="evidence" value="ECO:0007669"/>
    <property type="project" value="TreeGrafter"/>
</dbReference>
<dbReference type="CDD" id="cd02801">
    <property type="entry name" value="DUS_like_FMN"/>
    <property type="match status" value="1"/>
</dbReference>
<sequence>DINMGCPAKKVCNKQAGSALLRDEKLVGEILGAVVAAVDVPVTLKIRLGWCKETQNAPTIARIAESAGVSLLTVHGRTRACKFAGDVDYQAIAGVVDAVSIPVVANGDIDSAQKARAVLDQTGAAAVMLGRATQGHPWLAATVDHYLRTGEMKINPVESEIKRALVVHVRNLEEFYGEVLGARIARKHVGWYLSGQVSVEFMRKFNGLQSTEEQVEAIIEAFLEEMAA</sequence>
<dbReference type="Proteomes" id="UP000754644">
    <property type="component" value="Unassembled WGS sequence"/>
</dbReference>
<evidence type="ECO:0000313" key="3">
    <source>
        <dbReference type="Proteomes" id="UP000754644"/>
    </source>
</evidence>
<feature type="domain" description="DUS-like FMN-binding" evidence="1">
    <location>
        <begin position="1"/>
        <end position="225"/>
    </location>
</feature>
<comment type="caution">
    <text evidence="2">The sequence shown here is derived from an EMBL/GenBank/DDBJ whole genome shotgun (WGS) entry which is preliminary data.</text>
</comment>
<dbReference type="AlphaFoldDB" id="A0A972VYC9"/>
<dbReference type="Gene3D" id="3.20.20.70">
    <property type="entry name" value="Aldolase class I"/>
    <property type="match status" value="1"/>
</dbReference>
<dbReference type="PANTHER" id="PTHR45846:SF1">
    <property type="entry name" value="TRNA-DIHYDROURIDINE(47) SYNTHASE [NAD(P)(+)]-LIKE"/>
    <property type="match status" value="1"/>
</dbReference>
<proteinExistence type="predicted"/>
<dbReference type="GO" id="GO:0017150">
    <property type="term" value="F:tRNA dihydrouridine synthase activity"/>
    <property type="evidence" value="ECO:0007669"/>
    <property type="project" value="TreeGrafter"/>
</dbReference>
<dbReference type="EMBL" id="JABMOJ010000165">
    <property type="protein sequence ID" value="NQV64615.1"/>
    <property type="molecule type" value="Genomic_DNA"/>
</dbReference>
<accession>A0A972VYC9</accession>
<evidence type="ECO:0000313" key="2">
    <source>
        <dbReference type="EMBL" id="NQV64615.1"/>
    </source>
</evidence>
<protein>
    <submittedName>
        <fullName evidence="2">tRNA-dihydrouridine synthase</fullName>
    </submittedName>
</protein>
<evidence type="ECO:0000259" key="1">
    <source>
        <dbReference type="Pfam" id="PF01207"/>
    </source>
</evidence>
<dbReference type="InterPro" id="IPR035587">
    <property type="entry name" value="DUS-like_FMN-bd"/>
</dbReference>
<dbReference type="Pfam" id="PF01207">
    <property type="entry name" value="Dus"/>
    <property type="match status" value="1"/>
</dbReference>